<keyword evidence="1" id="KW-0812">Transmembrane</keyword>
<feature type="transmembrane region" description="Helical" evidence="1">
    <location>
        <begin position="416"/>
        <end position="433"/>
    </location>
</feature>
<feature type="transmembrane region" description="Helical" evidence="1">
    <location>
        <begin position="79"/>
        <end position="98"/>
    </location>
</feature>
<feature type="transmembrane region" description="Helical" evidence="1">
    <location>
        <begin position="440"/>
        <end position="458"/>
    </location>
</feature>
<feature type="transmembrane region" description="Helical" evidence="1">
    <location>
        <begin position="301"/>
        <end position="330"/>
    </location>
</feature>
<keyword evidence="3" id="KW-1185">Reference proteome</keyword>
<evidence type="ECO:0000313" key="2">
    <source>
        <dbReference type="EMBL" id="CAG9932806.1"/>
    </source>
</evidence>
<accession>A0ABN8AJ97</accession>
<proteinExistence type="predicted"/>
<protein>
    <recommendedName>
        <fullName evidence="4">4-amino-4-deoxy-L-arabinose transferase</fullName>
    </recommendedName>
</protein>
<reference evidence="2 3" key="1">
    <citation type="submission" date="2021-10" db="EMBL/GenBank/DDBJ databases">
        <authorList>
            <person name="Koch H."/>
        </authorList>
    </citation>
    <scope>NUCLEOTIDE SEQUENCE [LARGE SCALE GENOMIC DNA]</scope>
    <source>
        <strain evidence="2">6680</strain>
    </source>
</reference>
<dbReference type="EMBL" id="OU912926">
    <property type="protein sequence ID" value="CAG9932806.1"/>
    <property type="molecule type" value="Genomic_DNA"/>
</dbReference>
<name>A0ABN8AJ97_9PROT</name>
<organism evidence="2 3">
    <name type="scientific">Candidatus Nitrotoga arctica</name>
    <dbReference type="NCBI Taxonomy" id="453162"/>
    <lineage>
        <taxon>Bacteria</taxon>
        <taxon>Pseudomonadati</taxon>
        <taxon>Pseudomonadota</taxon>
        <taxon>Betaproteobacteria</taxon>
        <taxon>Nitrosomonadales</taxon>
        <taxon>Gallionellaceae</taxon>
        <taxon>Candidatus Nitrotoga</taxon>
    </lineage>
</organism>
<keyword evidence="1" id="KW-0472">Membrane</keyword>
<feature type="transmembrane region" description="Helical" evidence="1">
    <location>
        <begin position="390"/>
        <end position="410"/>
    </location>
</feature>
<evidence type="ECO:0000256" key="1">
    <source>
        <dbReference type="SAM" id="Phobius"/>
    </source>
</evidence>
<feature type="transmembrane region" description="Helical" evidence="1">
    <location>
        <begin position="269"/>
        <end position="289"/>
    </location>
</feature>
<feature type="transmembrane region" description="Helical" evidence="1">
    <location>
        <begin position="217"/>
        <end position="236"/>
    </location>
</feature>
<evidence type="ECO:0000313" key="3">
    <source>
        <dbReference type="Proteomes" id="UP000839052"/>
    </source>
</evidence>
<feature type="transmembrane region" description="Helical" evidence="1">
    <location>
        <begin position="20"/>
        <end position="45"/>
    </location>
</feature>
<feature type="transmembrane region" description="Helical" evidence="1">
    <location>
        <begin position="185"/>
        <end position="205"/>
    </location>
</feature>
<sequence length="513" mass="56777">MSNFSRFFVNQRQGIAPPLIRLSLGSALTALVLWLAMNAFGPILIEQAYQGRSLAILNSMITGQGDHPVSEYISAFLDLARTGFFCLLALAGTLYLLANGIKHQAHRHSVTHLNAIVFVLLCALIVLRDPTLFTGPRFWAEEATVFFRTAYLDTAWDALIAPHQGYYMLWANLAGLLATIPPLKYAPVVTTGMSLLILLLILVVIMKSESVALDSTLKKAIAGVAVLVVGATGEIWLTSINSQYYITLLVFLILIDKKHNNEKHRIEYFVTVLAGLSSVAANFLAPLFLLRYLHRREKADLVLFFILASTVAIQLVAIGYSSLVLGDLAYAHPSQARFSSQFHALSVLHKVVYYAVVYPLFSDSGAWGWFGAAVLLITAYLARRILRDQWEFYVAILLLTALSVVSSLGMQGGPRYAYPVAVILALLLVAYSSDLRIPRVARVTAGILLSASIAYWSWHYKSGMDNFRNPRWPAWSDEVKAWGLDPGRKLQAHPVWDSQTAIGLVWSVELPPK</sequence>
<evidence type="ECO:0008006" key="4">
    <source>
        <dbReference type="Google" id="ProtNLM"/>
    </source>
</evidence>
<dbReference type="Proteomes" id="UP000839052">
    <property type="component" value="Chromosome"/>
</dbReference>
<gene>
    <name evidence="2" type="ORF">NTG6680_1553</name>
</gene>
<keyword evidence="1" id="KW-1133">Transmembrane helix</keyword>
<feature type="transmembrane region" description="Helical" evidence="1">
    <location>
        <begin position="110"/>
        <end position="127"/>
    </location>
</feature>